<comment type="caution">
    <text evidence="1">The sequence shown here is derived from an EMBL/GenBank/DDBJ whole genome shotgun (WGS) entry which is preliminary data.</text>
</comment>
<dbReference type="Proteomes" id="UP001497392">
    <property type="component" value="Unassembled WGS sequence"/>
</dbReference>
<organism evidence="1 2">
    <name type="scientific">Coccomyxa viridis</name>
    <dbReference type="NCBI Taxonomy" id="1274662"/>
    <lineage>
        <taxon>Eukaryota</taxon>
        <taxon>Viridiplantae</taxon>
        <taxon>Chlorophyta</taxon>
        <taxon>core chlorophytes</taxon>
        <taxon>Trebouxiophyceae</taxon>
        <taxon>Trebouxiophyceae incertae sedis</taxon>
        <taxon>Coccomyxaceae</taxon>
        <taxon>Coccomyxa</taxon>
    </lineage>
</organism>
<reference evidence="1 2" key="1">
    <citation type="submission" date="2024-06" db="EMBL/GenBank/DDBJ databases">
        <authorList>
            <person name="Kraege A."/>
            <person name="Thomma B."/>
        </authorList>
    </citation>
    <scope>NUCLEOTIDE SEQUENCE [LARGE SCALE GENOMIC DNA]</scope>
</reference>
<evidence type="ECO:0000313" key="1">
    <source>
        <dbReference type="EMBL" id="CAL5220534.1"/>
    </source>
</evidence>
<name>A0ABP1FPE1_9CHLO</name>
<dbReference type="EMBL" id="CAXHTA020000004">
    <property type="protein sequence ID" value="CAL5220534.1"/>
    <property type="molecule type" value="Genomic_DNA"/>
</dbReference>
<gene>
    <name evidence="1" type="primary">g2568</name>
    <name evidence="1" type="ORF">VP750_LOCUS2193</name>
</gene>
<protein>
    <submittedName>
        <fullName evidence="1">G2568 protein</fullName>
    </submittedName>
</protein>
<sequence length="117" mass="13791">MDERREAPEVGLLSLPDELLTKIAKTTHSSKFDEGYRAWACAASTCKRLRDVQLSSISRVKHWTSCKWYLKRAKHVNAISFWVEEWPSDDDQLQELSTSLMEIPFNLQQLKRLDFWF</sequence>
<keyword evidence="2" id="KW-1185">Reference proteome</keyword>
<evidence type="ECO:0000313" key="2">
    <source>
        <dbReference type="Proteomes" id="UP001497392"/>
    </source>
</evidence>
<accession>A0ABP1FPE1</accession>
<proteinExistence type="predicted"/>